<dbReference type="STRING" id="263820.PTO1022"/>
<dbReference type="PANTHER" id="PTHR43767:SF11">
    <property type="entry name" value="MEDIUM-CHAIN-FATTY-ACID--COA LIGASE"/>
    <property type="match status" value="1"/>
</dbReference>
<evidence type="ECO:0000313" key="4">
    <source>
        <dbReference type="Proteomes" id="UP000000438"/>
    </source>
</evidence>
<accession>Q6L095</accession>
<reference evidence="3 4" key="1">
    <citation type="journal article" date="2004" name="Proc. Natl. Acad. Sci. U.S.A.">
        <title>Genome sequence of Picrophilus torridus and its implications for life around pH 0.</title>
        <authorList>
            <person name="Futterer O."/>
            <person name="Angelov A."/>
            <person name="Liesegang H."/>
            <person name="Gottschalk G."/>
            <person name="Schleper C."/>
            <person name="Schepers B."/>
            <person name="Dock C."/>
            <person name="Antranikian G."/>
            <person name="Liebl W."/>
        </authorList>
    </citation>
    <scope>NUCLEOTIDE SEQUENCE [LARGE SCALE GENOMIC DNA]</scope>
    <source>
        <strain evidence="4">ATCC 700027 / DSM 9790 / JCM 10055 / NBRC 100828</strain>
    </source>
</reference>
<dbReference type="GO" id="GO:0016877">
    <property type="term" value="F:ligase activity, forming carbon-sulfur bonds"/>
    <property type="evidence" value="ECO:0007669"/>
    <property type="project" value="UniProtKB-ARBA"/>
</dbReference>
<dbReference type="InterPro" id="IPR025110">
    <property type="entry name" value="AMP-bd_C"/>
</dbReference>
<dbReference type="PANTHER" id="PTHR43767">
    <property type="entry name" value="LONG-CHAIN-FATTY-ACID--COA LIGASE"/>
    <property type="match status" value="1"/>
</dbReference>
<dbReference type="eggNOG" id="arCOG00856">
    <property type="taxonomic scope" value="Archaea"/>
</dbReference>
<organism evidence="3 4">
    <name type="scientific">Picrophilus torridus (strain ATCC 700027 / DSM 9790 / JCM 10055 / NBRC 100828 / KAW 2/3)</name>
    <dbReference type="NCBI Taxonomy" id="1122961"/>
    <lineage>
        <taxon>Archaea</taxon>
        <taxon>Methanobacteriati</taxon>
        <taxon>Thermoplasmatota</taxon>
        <taxon>Thermoplasmata</taxon>
        <taxon>Thermoplasmatales</taxon>
        <taxon>Picrophilaceae</taxon>
        <taxon>Picrophilus</taxon>
    </lineage>
</organism>
<feature type="domain" description="AMP-dependent synthetase/ligase" evidence="1">
    <location>
        <begin position="13"/>
        <end position="387"/>
    </location>
</feature>
<sequence length="525" mass="59578">MNGFDLTINNLLETAARDNGDQKIVYMGKSVTYNEFYKNALNLSRNLIRIGVRKNDVVAVIDYDSLMYMYAYYSIPMIGSILHTVNIRYPPEIIFYTMQRADDSYIMIDESFMDLIVKNRDYLNFIKGIIVNSAGHRHFDVNIPVYYFDDLLKDSDAKFEEPDENDTATLFFTSGTTGLPKGVSFTHRQLVLHSIASIAALSNEPIKYNINDVIMPLVPMFHVHAWGIPYTSIMNGLKYVLPGKYDVPRILETMVTERISMSAMVPTILYMLLSDKNAKQAFQNLNLKVIIGGAALSRGLAERARAYGIDVVSGYGMSETAPILTLGVYNRKVINKSDEEKFEFRLKTGIPIPMVSLRVVNNNRDVENNGKEIGEIIVRAPWLTKGYIKDEEKTRELWRDGWLHTGDLAVVDEYGYVKIVDREKDAIKSGGEFIPSLILEDLISTISGVNEVAVVAKSDDKWGERPVAFINGNLSVEELKLKMMEFVDTGRIAKFWIPDDFIFVNEMPKTSTGKIDKKVLREKLR</sequence>
<dbReference type="InParanoid" id="Q6L095"/>
<dbReference type="GeneID" id="2844357"/>
<dbReference type="EMBL" id="AE017261">
    <property type="protein sequence ID" value="AAT43607.1"/>
    <property type="molecule type" value="Genomic_DNA"/>
</dbReference>
<name>Q6L095_PICTO</name>
<gene>
    <name evidence="3" type="ordered locus">PTO1022</name>
</gene>
<dbReference type="OrthoDB" id="35688at2157"/>
<evidence type="ECO:0000259" key="2">
    <source>
        <dbReference type="Pfam" id="PF13193"/>
    </source>
</evidence>
<dbReference type="KEGG" id="pto:PTO1022"/>
<dbReference type="InterPro" id="IPR045851">
    <property type="entry name" value="AMP-bd_C_sf"/>
</dbReference>
<feature type="domain" description="AMP-binding enzyme C-terminal" evidence="2">
    <location>
        <begin position="439"/>
        <end position="514"/>
    </location>
</feature>
<keyword evidence="3" id="KW-0436">Ligase</keyword>
<dbReference type="EC" id="6.2.1.-" evidence="3"/>
<dbReference type="NCBIfam" id="NF004837">
    <property type="entry name" value="PRK06187.1"/>
    <property type="match status" value="1"/>
</dbReference>
<dbReference type="HOGENOM" id="CLU_000022_59_5_2"/>
<dbReference type="RefSeq" id="WP_011177823.1">
    <property type="nucleotide sequence ID" value="NC_005877.1"/>
</dbReference>
<dbReference type="SUPFAM" id="SSF56801">
    <property type="entry name" value="Acetyl-CoA synthetase-like"/>
    <property type="match status" value="1"/>
</dbReference>
<evidence type="ECO:0000313" key="3">
    <source>
        <dbReference type="EMBL" id="AAT43607.1"/>
    </source>
</evidence>
<dbReference type="AlphaFoldDB" id="Q6L095"/>
<proteinExistence type="predicted"/>
<dbReference type="PaxDb" id="263820-PTO1022"/>
<dbReference type="Gene3D" id="3.40.50.12780">
    <property type="entry name" value="N-terminal domain of ligase-like"/>
    <property type="match status" value="1"/>
</dbReference>
<dbReference type="InterPro" id="IPR042099">
    <property type="entry name" value="ANL_N_sf"/>
</dbReference>
<dbReference type="InterPro" id="IPR050237">
    <property type="entry name" value="ATP-dep_AMP-bd_enzyme"/>
</dbReference>
<dbReference type="Pfam" id="PF00501">
    <property type="entry name" value="AMP-binding"/>
    <property type="match status" value="1"/>
</dbReference>
<evidence type="ECO:0000259" key="1">
    <source>
        <dbReference type="Pfam" id="PF00501"/>
    </source>
</evidence>
<protein>
    <submittedName>
        <fullName evidence="3">Medium-chain-fatty-acid--CoA ligase</fullName>
        <ecNumber evidence="3">6.2.1.-</ecNumber>
    </submittedName>
</protein>
<dbReference type="InterPro" id="IPR000873">
    <property type="entry name" value="AMP-dep_synth/lig_dom"/>
</dbReference>
<dbReference type="Pfam" id="PF13193">
    <property type="entry name" value="AMP-binding_C"/>
    <property type="match status" value="1"/>
</dbReference>
<dbReference type="Gene3D" id="3.30.300.30">
    <property type="match status" value="1"/>
</dbReference>
<dbReference type="InterPro" id="IPR020845">
    <property type="entry name" value="AMP-binding_CS"/>
</dbReference>
<dbReference type="Proteomes" id="UP000000438">
    <property type="component" value="Chromosome"/>
</dbReference>
<dbReference type="PROSITE" id="PS00455">
    <property type="entry name" value="AMP_BINDING"/>
    <property type="match status" value="1"/>
</dbReference>